<proteinExistence type="predicted"/>
<sequence length="656" mass="73567">MSPGIFHRFKNHFKRQNLVSPEAPESPTRRPSLDNVDHSRSASVAGPTFFSNAHDFTIQKQTIIVGSSKTLFDLFQGHVVVGAAHNSEERCDAPKCHPDTRIVVQEDILGWITHGDLDDPAKQIMWVTGPAGTGKTAIAGSERGLLAGSFFFSSFSASSNRHSKRYVVSTLAYQIASSHPGLQAYASVLVAVVEQDPTIFSRRLKDQAQALILEPLRELQGQWDSSTFPKVIIVDGLDEVEADYCHDPSRHDASRTNEDDQAEILSILTFLSLDPAFPFRIVICSRPERIINEILVTNASEQLTTKLFLDFKYNPDSDIELYLKAKFADVRRRYGLSASWPPHRAIKWIVDRASGNFIFAATIMRFVVDASELPQAQLERVLTMHLQGGTGQNPFRSLDSLYMQIIKSSPRPHIAVKWIRAISEPSEAVQVARPAFIWKHLLESSEGEVNYILNNLASLIAITTDSTPHFKIYHKSLLDFLSDQARCGDLYVEKAELHLYIADRFVALLKNRGPVVPCSQDEWKRLMRSFGMAARHFIHFIGPSSIEALASCDVDWWTRTILTGSPRHARLSGTQPADLRFCRALFPFLVDLHRYSCRGPACDSACLHWTRGILTELKEVLTSSQEGRANVQTWLLEAKIKPNSPRSSSNTCTICR</sequence>
<organism evidence="4 5">
    <name type="scientific">Coprinellus micaceus</name>
    <name type="common">Glistening ink-cap mushroom</name>
    <name type="synonym">Coprinus micaceus</name>
    <dbReference type="NCBI Taxonomy" id="71717"/>
    <lineage>
        <taxon>Eukaryota</taxon>
        <taxon>Fungi</taxon>
        <taxon>Dikarya</taxon>
        <taxon>Basidiomycota</taxon>
        <taxon>Agaricomycotina</taxon>
        <taxon>Agaricomycetes</taxon>
        <taxon>Agaricomycetidae</taxon>
        <taxon>Agaricales</taxon>
        <taxon>Agaricineae</taxon>
        <taxon>Psathyrellaceae</taxon>
        <taxon>Coprinellus</taxon>
    </lineage>
</organism>
<dbReference type="AlphaFoldDB" id="A0A4Y7SCY9"/>
<gene>
    <name evidence="4" type="ORF">FA13DRAFT_1744146</name>
</gene>
<protein>
    <recommendedName>
        <fullName evidence="3">Nephrocystin 3-like N-terminal domain-containing protein</fullName>
    </recommendedName>
</protein>
<reference evidence="4 5" key="1">
    <citation type="journal article" date="2019" name="Nat. Ecol. Evol.">
        <title>Megaphylogeny resolves global patterns of mushroom evolution.</title>
        <authorList>
            <person name="Varga T."/>
            <person name="Krizsan K."/>
            <person name="Foldi C."/>
            <person name="Dima B."/>
            <person name="Sanchez-Garcia M."/>
            <person name="Sanchez-Ramirez S."/>
            <person name="Szollosi G.J."/>
            <person name="Szarkandi J.G."/>
            <person name="Papp V."/>
            <person name="Albert L."/>
            <person name="Andreopoulos W."/>
            <person name="Angelini C."/>
            <person name="Antonin V."/>
            <person name="Barry K.W."/>
            <person name="Bougher N.L."/>
            <person name="Buchanan P."/>
            <person name="Buyck B."/>
            <person name="Bense V."/>
            <person name="Catcheside P."/>
            <person name="Chovatia M."/>
            <person name="Cooper J."/>
            <person name="Damon W."/>
            <person name="Desjardin D."/>
            <person name="Finy P."/>
            <person name="Geml J."/>
            <person name="Haridas S."/>
            <person name="Hughes K."/>
            <person name="Justo A."/>
            <person name="Karasinski D."/>
            <person name="Kautmanova I."/>
            <person name="Kiss B."/>
            <person name="Kocsube S."/>
            <person name="Kotiranta H."/>
            <person name="LaButti K.M."/>
            <person name="Lechner B.E."/>
            <person name="Liimatainen K."/>
            <person name="Lipzen A."/>
            <person name="Lukacs Z."/>
            <person name="Mihaltcheva S."/>
            <person name="Morgado L.N."/>
            <person name="Niskanen T."/>
            <person name="Noordeloos M.E."/>
            <person name="Ohm R.A."/>
            <person name="Ortiz-Santana B."/>
            <person name="Ovrebo C."/>
            <person name="Racz N."/>
            <person name="Riley R."/>
            <person name="Savchenko A."/>
            <person name="Shiryaev A."/>
            <person name="Soop K."/>
            <person name="Spirin V."/>
            <person name="Szebenyi C."/>
            <person name="Tomsovsky M."/>
            <person name="Tulloss R.E."/>
            <person name="Uehling J."/>
            <person name="Grigoriev I.V."/>
            <person name="Vagvolgyi C."/>
            <person name="Papp T."/>
            <person name="Martin F.M."/>
            <person name="Miettinen O."/>
            <person name="Hibbett D.S."/>
            <person name="Nagy L.G."/>
        </authorList>
    </citation>
    <scope>NUCLEOTIDE SEQUENCE [LARGE SCALE GENOMIC DNA]</scope>
    <source>
        <strain evidence="4 5">FP101781</strain>
    </source>
</reference>
<dbReference type="EMBL" id="QPFP01000182">
    <property type="protein sequence ID" value="TEB19610.1"/>
    <property type="molecule type" value="Genomic_DNA"/>
</dbReference>
<name>A0A4Y7SCY9_COPMI</name>
<feature type="region of interest" description="Disordered" evidence="2">
    <location>
        <begin position="16"/>
        <end position="40"/>
    </location>
</feature>
<dbReference type="InterPro" id="IPR027417">
    <property type="entry name" value="P-loop_NTPase"/>
</dbReference>
<evidence type="ECO:0000256" key="1">
    <source>
        <dbReference type="ARBA" id="ARBA00022737"/>
    </source>
</evidence>
<evidence type="ECO:0000313" key="4">
    <source>
        <dbReference type="EMBL" id="TEB19610.1"/>
    </source>
</evidence>
<dbReference type="OrthoDB" id="4760524at2759"/>
<dbReference type="Pfam" id="PF24883">
    <property type="entry name" value="NPHP3_N"/>
    <property type="match status" value="1"/>
</dbReference>
<evidence type="ECO:0000313" key="5">
    <source>
        <dbReference type="Proteomes" id="UP000298030"/>
    </source>
</evidence>
<dbReference type="InterPro" id="IPR056884">
    <property type="entry name" value="NPHP3-like_N"/>
</dbReference>
<keyword evidence="1" id="KW-0677">Repeat</keyword>
<feature type="compositionally biased region" description="Basic and acidic residues" evidence="2">
    <location>
        <begin position="27"/>
        <end position="40"/>
    </location>
</feature>
<evidence type="ECO:0000259" key="3">
    <source>
        <dbReference type="Pfam" id="PF24883"/>
    </source>
</evidence>
<dbReference type="PANTHER" id="PTHR10039">
    <property type="entry name" value="AMELOGENIN"/>
    <property type="match status" value="1"/>
</dbReference>
<dbReference type="STRING" id="71717.A0A4Y7SCY9"/>
<dbReference type="SUPFAM" id="SSF52540">
    <property type="entry name" value="P-loop containing nucleoside triphosphate hydrolases"/>
    <property type="match status" value="1"/>
</dbReference>
<dbReference type="Proteomes" id="UP000298030">
    <property type="component" value="Unassembled WGS sequence"/>
</dbReference>
<evidence type="ECO:0000256" key="2">
    <source>
        <dbReference type="SAM" id="MobiDB-lite"/>
    </source>
</evidence>
<comment type="caution">
    <text evidence="4">The sequence shown here is derived from an EMBL/GenBank/DDBJ whole genome shotgun (WGS) entry which is preliminary data.</text>
</comment>
<accession>A0A4Y7SCY9</accession>
<keyword evidence="5" id="KW-1185">Reference proteome</keyword>
<feature type="domain" description="Nephrocystin 3-like N-terminal" evidence="3">
    <location>
        <begin position="118"/>
        <end position="286"/>
    </location>
</feature>